<evidence type="ECO:0000256" key="9">
    <source>
        <dbReference type="ARBA" id="ARBA00023288"/>
    </source>
</evidence>
<evidence type="ECO:0000256" key="1">
    <source>
        <dbReference type="ARBA" id="ARBA00003056"/>
    </source>
</evidence>
<evidence type="ECO:0000256" key="5">
    <source>
        <dbReference type="ARBA" id="ARBA00022723"/>
    </source>
</evidence>
<reference evidence="14" key="1">
    <citation type="submission" date="2025-08" db="UniProtKB">
        <authorList>
            <consortium name="RefSeq"/>
        </authorList>
    </citation>
    <scope>IDENTIFICATION</scope>
    <source>
        <tissue evidence="14">Blood</tissue>
    </source>
</reference>
<keyword evidence="6 10" id="KW-0863">Zinc-finger</keyword>
<evidence type="ECO:0000256" key="11">
    <source>
        <dbReference type="SAM" id="MobiDB-lite"/>
    </source>
</evidence>
<dbReference type="PANTHER" id="PTHR12109">
    <property type="entry name" value="RING FINGER PROTEIN 141-RELATED"/>
    <property type="match status" value="1"/>
</dbReference>
<dbReference type="Gene3D" id="3.30.40.10">
    <property type="entry name" value="Zinc/RING finger domain, C3HC4 (zinc finger)"/>
    <property type="match status" value="1"/>
</dbReference>
<feature type="region of interest" description="Disordered" evidence="11">
    <location>
        <begin position="1"/>
        <end position="26"/>
    </location>
</feature>
<evidence type="ECO:0000256" key="10">
    <source>
        <dbReference type="PROSITE-ProRule" id="PRU00175"/>
    </source>
</evidence>
<comment type="function">
    <text evidence="1">May be involved in spermatogenesis.</text>
</comment>
<dbReference type="GeneID" id="117665330"/>
<evidence type="ECO:0000256" key="7">
    <source>
        <dbReference type="ARBA" id="ARBA00022833"/>
    </source>
</evidence>
<gene>
    <name evidence="14" type="primary">RNF141</name>
</gene>
<evidence type="ECO:0000259" key="12">
    <source>
        <dbReference type="PROSITE" id="PS50089"/>
    </source>
</evidence>
<dbReference type="InterPro" id="IPR043400">
    <property type="entry name" value="RING-HC_RNF141"/>
</dbReference>
<accession>A0A6P9BSR7</accession>
<protein>
    <recommendedName>
        <fullName evidence="3">RING finger protein 141</fullName>
    </recommendedName>
</protein>
<organism evidence="13 14">
    <name type="scientific">Pantherophis guttatus</name>
    <name type="common">Corn snake</name>
    <name type="synonym">Elaphe guttata</name>
    <dbReference type="NCBI Taxonomy" id="94885"/>
    <lineage>
        <taxon>Eukaryota</taxon>
        <taxon>Metazoa</taxon>
        <taxon>Chordata</taxon>
        <taxon>Craniata</taxon>
        <taxon>Vertebrata</taxon>
        <taxon>Euteleostomi</taxon>
        <taxon>Lepidosauria</taxon>
        <taxon>Squamata</taxon>
        <taxon>Bifurcata</taxon>
        <taxon>Unidentata</taxon>
        <taxon>Episquamata</taxon>
        <taxon>Toxicofera</taxon>
        <taxon>Serpentes</taxon>
        <taxon>Colubroidea</taxon>
        <taxon>Colubridae</taxon>
        <taxon>Colubrinae</taxon>
        <taxon>Pantherophis</taxon>
    </lineage>
</organism>
<sequence length="295" mass="32425">MHSTGQAERVRRLGARSGAEGGGRSHCWRSESVAANSEQDVGASAKFSKCGKQYFILGPELKQSIMGQQLSSQTQTVINKLPEKVVKHVSLVRESGFLTYEEFLGRVAELNDTTAQLASGQNKHLLFEVQPGSDATALWKVAVRIVCTKINKTSGNVEVSRIMNLYQFIQLYKDITSQASQVLSQKAASEGIAEDLSSVESCQASLWMGRVKQLTDEEECCICMDGRADLILPCAHSFCQKCIDKWSGRHRNCPVCRLQVTAANDSWVVSEAPTEEDIATYILNLVDEAGQPHIP</sequence>
<dbReference type="CTD" id="50862"/>
<dbReference type="InParanoid" id="A0A6P9BSR7"/>
<evidence type="ECO:0000256" key="3">
    <source>
        <dbReference type="ARBA" id="ARBA00022017"/>
    </source>
</evidence>
<dbReference type="FunCoup" id="A0A6P9BSR7">
    <property type="interactions" value="295"/>
</dbReference>
<dbReference type="InterPro" id="IPR047126">
    <property type="entry name" value="RNF141-like"/>
</dbReference>
<evidence type="ECO:0000256" key="8">
    <source>
        <dbReference type="ARBA" id="ARBA00023136"/>
    </source>
</evidence>
<dbReference type="InterPro" id="IPR001841">
    <property type="entry name" value="Znf_RING"/>
</dbReference>
<evidence type="ECO:0000256" key="6">
    <source>
        <dbReference type="ARBA" id="ARBA00022771"/>
    </source>
</evidence>
<keyword evidence="8" id="KW-0472">Membrane</keyword>
<dbReference type="GO" id="GO:0004842">
    <property type="term" value="F:ubiquitin-protein transferase activity"/>
    <property type="evidence" value="ECO:0007669"/>
    <property type="project" value="TreeGrafter"/>
</dbReference>
<dbReference type="KEGG" id="pgut:117665330"/>
<evidence type="ECO:0000256" key="2">
    <source>
        <dbReference type="ARBA" id="ARBA00004635"/>
    </source>
</evidence>
<keyword evidence="7" id="KW-0862">Zinc</keyword>
<dbReference type="PROSITE" id="PS00518">
    <property type="entry name" value="ZF_RING_1"/>
    <property type="match status" value="1"/>
</dbReference>
<dbReference type="CDD" id="cd16545">
    <property type="entry name" value="RING-HC_RNF141"/>
    <property type="match status" value="1"/>
</dbReference>
<keyword evidence="4" id="KW-0519">Myristate</keyword>
<dbReference type="Pfam" id="PF13639">
    <property type="entry name" value="zf-RING_2"/>
    <property type="match status" value="1"/>
</dbReference>
<dbReference type="SMART" id="SM00184">
    <property type="entry name" value="RING"/>
    <property type="match status" value="1"/>
</dbReference>
<name>A0A6P9BSR7_PANGU</name>
<dbReference type="PANTHER" id="PTHR12109:SF3">
    <property type="entry name" value="RING FINGER PROTEIN 141"/>
    <property type="match status" value="1"/>
</dbReference>
<dbReference type="InterPro" id="IPR017907">
    <property type="entry name" value="Znf_RING_CS"/>
</dbReference>
<keyword evidence="9" id="KW-0449">Lipoprotein</keyword>
<dbReference type="AlphaFoldDB" id="A0A6P9BSR7"/>
<dbReference type="SUPFAM" id="SSF57850">
    <property type="entry name" value="RING/U-box"/>
    <property type="match status" value="1"/>
</dbReference>
<dbReference type="GO" id="GO:0016020">
    <property type="term" value="C:membrane"/>
    <property type="evidence" value="ECO:0007669"/>
    <property type="project" value="UniProtKB-SubCell"/>
</dbReference>
<dbReference type="FunFam" id="3.30.40.10:FF:000160">
    <property type="entry name" value="Ring finger protein 141"/>
    <property type="match status" value="1"/>
</dbReference>
<feature type="domain" description="RING-type" evidence="12">
    <location>
        <begin position="220"/>
        <end position="257"/>
    </location>
</feature>
<dbReference type="InterPro" id="IPR013083">
    <property type="entry name" value="Znf_RING/FYVE/PHD"/>
</dbReference>
<evidence type="ECO:0000313" key="13">
    <source>
        <dbReference type="Proteomes" id="UP001652622"/>
    </source>
</evidence>
<comment type="subcellular location">
    <subcellularLocation>
        <location evidence="2">Membrane</location>
        <topology evidence="2">Lipid-anchor</topology>
    </subcellularLocation>
</comment>
<dbReference type="PROSITE" id="PS50089">
    <property type="entry name" value="ZF_RING_2"/>
    <property type="match status" value="1"/>
</dbReference>
<evidence type="ECO:0000256" key="4">
    <source>
        <dbReference type="ARBA" id="ARBA00022707"/>
    </source>
</evidence>
<evidence type="ECO:0000313" key="14">
    <source>
        <dbReference type="RefSeq" id="XP_034272969.1"/>
    </source>
</evidence>
<dbReference type="GO" id="GO:0008270">
    <property type="term" value="F:zinc ion binding"/>
    <property type="evidence" value="ECO:0007669"/>
    <property type="project" value="UniProtKB-KW"/>
</dbReference>
<dbReference type="Proteomes" id="UP001652622">
    <property type="component" value="Unplaced"/>
</dbReference>
<keyword evidence="13" id="KW-1185">Reference proteome</keyword>
<dbReference type="RefSeq" id="XP_034272969.1">
    <property type="nucleotide sequence ID" value="XM_034417078.2"/>
</dbReference>
<keyword evidence="5" id="KW-0479">Metal-binding</keyword>
<dbReference type="GO" id="GO:0051865">
    <property type="term" value="P:protein autoubiquitination"/>
    <property type="evidence" value="ECO:0007669"/>
    <property type="project" value="TreeGrafter"/>
</dbReference>
<proteinExistence type="predicted"/>
<dbReference type="OMA" id="RHRNCPV"/>